<keyword evidence="2" id="KW-0732">Signal</keyword>
<evidence type="ECO:0000313" key="3">
    <source>
        <dbReference type="EMBL" id="KAK3244740.1"/>
    </source>
</evidence>
<dbReference type="Gene3D" id="2.60.120.260">
    <property type="entry name" value="Galactose-binding domain-like"/>
    <property type="match status" value="1"/>
</dbReference>
<dbReference type="EMBL" id="LGRX02031496">
    <property type="protein sequence ID" value="KAK3244740.1"/>
    <property type="molecule type" value="Genomic_DNA"/>
</dbReference>
<evidence type="ECO:0000256" key="2">
    <source>
        <dbReference type="SAM" id="SignalP"/>
    </source>
</evidence>
<protein>
    <recommendedName>
        <fullName evidence="5">CBM-cenC domain-containing protein</fullName>
    </recommendedName>
</protein>
<feature type="signal peptide" evidence="2">
    <location>
        <begin position="1"/>
        <end position="21"/>
    </location>
</feature>
<feature type="compositionally biased region" description="Pro residues" evidence="1">
    <location>
        <begin position="538"/>
        <end position="569"/>
    </location>
</feature>
<evidence type="ECO:0008006" key="5">
    <source>
        <dbReference type="Google" id="ProtNLM"/>
    </source>
</evidence>
<feature type="region of interest" description="Disordered" evidence="1">
    <location>
        <begin position="592"/>
        <end position="682"/>
    </location>
</feature>
<dbReference type="PANTHER" id="PTHR24216:SF65">
    <property type="entry name" value="PAXILLIN-LIKE PROTEIN 1"/>
    <property type="match status" value="1"/>
</dbReference>
<name>A0AAE0BZK0_9CHLO</name>
<keyword evidence="4" id="KW-1185">Reference proteome</keyword>
<comment type="caution">
    <text evidence="3">The sequence shown here is derived from an EMBL/GenBank/DDBJ whole genome shotgun (WGS) entry which is preliminary data.</text>
</comment>
<dbReference type="PANTHER" id="PTHR24216">
    <property type="entry name" value="PAXILLIN-RELATED"/>
    <property type="match status" value="1"/>
</dbReference>
<dbReference type="Proteomes" id="UP001190700">
    <property type="component" value="Unassembled WGS sequence"/>
</dbReference>
<feature type="compositionally biased region" description="Pro residues" evidence="1">
    <location>
        <begin position="618"/>
        <end position="644"/>
    </location>
</feature>
<sequence>MITAQRLFFVTSMILVLTAVAGTPADIDPEVGNGSFEAEQRTSWAYSTSLTSWTVGSNVVLIPTGDVAWGSLSSGYGSMHIGLQGAGTTIQQTVSGLLTGYTYWVSMVLASRDDGAKVGLYIDGSLAWSVTPSTSTFEATPFTAFQATGTSVTLKIINDSPSGDYTAFVDFVIISDGNPKTLNGDFEEQDYVTPWKYMTNVTGWNGAGSRVIITNGATGSDWGGLDSGSGKYYLALQDTDDYVEQVIHGLSPVGTYTMTFLYASRPPVCGTCLSGGTLAFIVDGVQIWSTIPSNTAWANYTYTFTSTSTWKKFRWENTSPVTVELNNDKAVFIDNIVLPGTALIGDYDFETGGTTGCSITSLTSWSWSGSLCIFKNAETNSDGCNFDSYSGETYLSMETSGTYIYQAATGMSSGQTWIITWRMAACKNDALLKFFIDNGLVWSGEPPTTGFVTINYIYNSNSTGVTFKWLNDSPVADVEIYLDYITIVEVIAPPPSPPPPLLPVTTSTLTSSTALTTSPLTTSISTTTIYSSSASIPSTPPSPPPPSPPPSPHPLPLPSAPSPPPPSPHPHLLRLHHLLLHHPHLPRAHLRRQVPRHPAKATSTIATSTQSPTSKPTSSPPPPPPSPPPPSPPPPPPPNPPYPRHPSKPKSPTSPLPPPPSPPPPAIPPYPPPPPPPDPEWSLEFDGVDEYLLLPIYDKLWDFSVWVLIDSVQPQTAGQTTLMDARYSNSRSSRPDIGDDDAYFGMNGVGKIWESVFVNGLPVEKSWTSIIFDEWIHVHLRSTREYSDDVNVMSRVITGEEPEVVPGACKGKLASVFQWGAALLSEDIYVRNPS</sequence>
<proteinExistence type="predicted"/>
<feature type="region of interest" description="Disordered" evidence="1">
    <location>
        <begin position="531"/>
        <end position="572"/>
    </location>
</feature>
<organism evidence="3 4">
    <name type="scientific">Cymbomonas tetramitiformis</name>
    <dbReference type="NCBI Taxonomy" id="36881"/>
    <lineage>
        <taxon>Eukaryota</taxon>
        <taxon>Viridiplantae</taxon>
        <taxon>Chlorophyta</taxon>
        <taxon>Pyramimonadophyceae</taxon>
        <taxon>Pyramimonadales</taxon>
        <taxon>Pyramimonadaceae</taxon>
        <taxon>Cymbomonas</taxon>
    </lineage>
</organism>
<evidence type="ECO:0000313" key="4">
    <source>
        <dbReference type="Proteomes" id="UP001190700"/>
    </source>
</evidence>
<feature type="compositionally biased region" description="Pro residues" evidence="1">
    <location>
        <begin position="652"/>
        <end position="679"/>
    </location>
</feature>
<feature type="chain" id="PRO_5042197059" description="CBM-cenC domain-containing protein" evidence="2">
    <location>
        <begin position="22"/>
        <end position="834"/>
    </location>
</feature>
<dbReference type="AlphaFoldDB" id="A0AAE0BZK0"/>
<evidence type="ECO:0000256" key="1">
    <source>
        <dbReference type="SAM" id="MobiDB-lite"/>
    </source>
</evidence>
<feature type="compositionally biased region" description="Low complexity" evidence="1">
    <location>
        <begin position="608"/>
        <end position="617"/>
    </location>
</feature>
<accession>A0AAE0BZK0</accession>
<gene>
    <name evidence="3" type="ORF">CYMTET_45666</name>
</gene>
<reference evidence="3 4" key="1">
    <citation type="journal article" date="2015" name="Genome Biol. Evol.">
        <title>Comparative Genomics of a Bacterivorous Green Alga Reveals Evolutionary Causalities and Consequences of Phago-Mixotrophic Mode of Nutrition.</title>
        <authorList>
            <person name="Burns J.A."/>
            <person name="Paasch A."/>
            <person name="Narechania A."/>
            <person name="Kim E."/>
        </authorList>
    </citation>
    <scope>NUCLEOTIDE SEQUENCE [LARGE SCALE GENOMIC DNA]</scope>
    <source>
        <strain evidence="3 4">PLY_AMNH</strain>
    </source>
</reference>